<organism evidence="1 2">
    <name type="scientific">Shewanella cyperi</name>
    <dbReference type="NCBI Taxonomy" id="2814292"/>
    <lineage>
        <taxon>Bacteria</taxon>
        <taxon>Pseudomonadati</taxon>
        <taxon>Pseudomonadota</taxon>
        <taxon>Gammaproteobacteria</taxon>
        <taxon>Alteromonadales</taxon>
        <taxon>Shewanellaceae</taxon>
        <taxon>Shewanella</taxon>
    </lineage>
</organism>
<name>A0A975AJW4_9GAMM</name>
<reference evidence="1 2" key="1">
    <citation type="submission" date="2021-03" db="EMBL/GenBank/DDBJ databases">
        <title>Novel species identification of genus Shewanella.</title>
        <authorList>
            <person name="Liu G."/>
            <person name="Zhang Q."/>
        </authorList>
    </citation>
    <scope>NUCLEOTIDE SEQUENCE [LARGE SCALE GENOMIC DNA]</scope>
    <source>
        <strain evidence="1 2">FJAT-53726</strain>
    </source>
</reference>
<dbReference type="RefSeq" id="WP_207323983.1">
    <property type="nucleotide sequence ID" value="NZ_CP071504.1"/>
</dbReference>
<proteinExistence type="predicted"/>
<keyword evidence="2" id="KW-1185">Reference proteome</keyword>
<evidence type="ECO:0000313" key="2">
    <source>
        <dbReference type="Proteomes" id="UP000663281"/>
    </source>
</evidence>
<dbReference type="KEGG" id="scyp:JYB88_09710"/>
<accession>A0A975AJW4</accession>
<dbReference type="Proteomes" id="UP000663281">
    <property type="component" value="Chromosome"/>
</dbReference>
<gene>
    <name evidence="1" type="ORF">JYB88_09710</name>
</gene>
<protein>
    <submittedName>
        <fullName evidence="1">Uncharacterized protein</fullName>
    </submittedName>
</protein>
<dbReference type="EMBL" id="CP071504">
    <property type="protein sequence ID" value="QSX28578.1"/>
    <property type="molecule type" value="Genomic_DNA"/>
</dbReference>
<sequence>MQFDPYASSQSKVTTQILMAHAIHLSRSQKQLALELETTDSRISEWKIGKGFMPTKTAQLLIDKFGLPSKAKGEFKSNCKRLPKEMSLASYLSDLTCFQASRLIAGYLTHMRCIVIPDRDNNLEPSIEDHEIEQLLEDEQFLTLAQALLQTHESKTRHWTESDEFILNDKDLALNISLQEEEVSLKALLKKYHLEYLLEPKEYPYLQSRKRPSPNELITFLAYISIVINDLKRIPATFVSNWLGSHDYLDISEDRGADVVLTGEMIHDWYEQQLLQGLPIFNKPEMEPLGNVHCLIKHLNQLKKWVRSYRESMEHGLANLMHKQTPIIGQFGSSQEECPLVTVKELQVFHKEEHSYLTMAITIAPHQSIMQKYKFEEFNLILEQVTSHQLLDEIIPMLGSLGLGDILSDLNTKHKLAKHGLVIPGAISI</sequence>
<evidence type="ECO:0000313" key="1">
    <source>
        <dbReference type="EMBL" id="QSX28578.1"/>
    </source>
</evidence>
<dbReference type="AlphaFoldDB" id="A0A975AJW4"/>